<reference evidence="11 12" key="1">
    <citation type="submission" date="2019-07" db="EMBL/GenBank/DDBJ databases">
        <title>Whole genome shotgun sequence of Microvirga aerophila NBRC 106136.</title>
        <authorList>
            <person name="Hosoyama A."/>
            <person name="Uohara A."/>
            <person name="Ohji S."/>
            <person name="Ichikawa N."/>
        </authorList>
    </citation>
    <scope>NUCLEOTIDE SEQUENCE [LARGE SCALE GENOMIC DNA]</scope>
    <source>
        <strain evidence="11 12">NBRC 106136</strain>
    </source>
</reference>
<dbReference type="SUPFAM" id="SSF53613">
    <property type="entry name" value="Ribokinase-like"/>
    <property type="match status" value="1"/>
</dbReference>
<comment type="pathway">
    <text evidence="9">Carbohydrate metabolism; D-ribose degradation; D-ribose 5-phosphate from beta-D-ribopyranose: step 2/2.</text>
</comment>
<feature type="binding site" evidence="9">
    <location>
        <begin position="235"/>
        <end position="240"/>
    </location>
    <ligand>
        <name>ATP</name>
        <dbReference type="ChEBI" id="CHEBI:30616"/>
    </ligand>
</feature>
<dbReference type="InterPro" id="IPR029056">
    <property type="entry name" value="Ribokinase-like"/>
</dbReference>
<dbReference type="PRINTS" id="PR00990">
    <property type="entry name" value="RIBOKINASE"/>
</dbReference>
<dbReference type="Proteomes" id="UP000321085">
    <property type="component" value="Unassembled WGS sequence"/>
</dbReference>
<dbReference type="InterPro" id="IPR011611">
    <property type="entry name" value="PfkB_dom"/>
</dbReference>
<dbReference type="AlphaFoldDB" id="A0A512C0V8"/>
<dbReference type="Gene3D" id="3.40.1190.20">
    <property type="match status" value="1"/>
</dbReference>
<evidence type="ECO:0000256" key="4">
    <source>
        <dbReference type="ARBA" id="ARBA00022777"/>
    </source>
</evidence>
<keyword evidence="1 9" id="KW-0808">Transferase</keyword>
<evidence type="ECO:0000256" key="2">
    <source>
        <dbReference type="ARBA" id="ARBA00022723"/>
    </source>
</evidence>
<dbReference type="PANTHER" id="PTHR10584:SF166">
    <property type="entry name" value="RIBOKINASE"/>
    <property type="match status" value="1"/>
</dbReference>
<keyword evidence="5 9" id="KW-0067">ATP-binding</keyword>
<evidence type="ECO:0000313" key="12">
    <source>
        <dbReference type="Proteomes" id="UP000321085"/>
    </source>
</evidence>
<dbReference type="GO" id="GO:0046872">
    <property type="term" value="F:metal ion binding"/>
    <property type="evidence" value="ECO:0007669"/>
    <property type="project" value="UniProtKB-KW"/>
</dbReference>
<keyword evidence="8 9" id="KW-0119">Carbohydrate metabolism</keyword>
<keyword evidence="3 9" id="KW-0547">Nucleotide-binding</keyword>
<dbReference type="HAMAP" id="MF_01987">
    <property type="entry name" value="Ribokinase"/>
    <property type="match status" value="1"/>
</dbReference>
<protein>
    <recommendedName>
        <fullName evidence="9">Ribokinase</fullName>
        <shortName evidence="9">RK</shortName>
        <ecNumber evidence="9">2.7.1.15</ecNumber>
    </recommendedName>
</protein>
<feature type="binding site" evidence="9">
    <location>
        <begin position="23"/>
        <end position="25"/>
    </location>
    <ligand>
        <name>substrate</name>
    </ligand>
</feature>
<keyword evidence="12" id="KW-1185">Reference proteome</keyword>
<feature type="domain" description="Carbohydrate kinase PfkB" evidence="10">
    <location>
        <begin position="15"/>
        <end position="311"/>
    </location>
</feature>
<comment type="caution">
    <text evidence="11">The sequence shown here is derived from an EMBL/GenBank/DDBJ whole genome shotgun (WGS) entry which is preliminary data.</text>
</comment>
<evidence type="ECO:0000256" key="7">
    <source>
        <dbReference type="ARBA" id="ARBA00022958"/>
    </source>
</evidence>
<feature type="binding site" evidence="9">
    <location>
        <begin position="51"/>
        <end position="55"/>
    </location>
    <ligand>
        <name>substrate</name>
    </ligand>
</feature>
<dbReference type="CDD" id="cd01174">
    <property type="entry name" value="ribokinase"/>
    <property type="match status" value="1"/>
</dbReference>
<feature type="binding site" evidence="9">
    <location>
        <position position="151"/>
    </location>
    <ligand>
        <name>substrate</name>
    </ligand>
</feature>
<dbReference type="GO" id="GO:0004747">
    <property type="term" value="F:ribokinase activity"/>
    <property type="evidence" value="ECO:0007669"/>
    <property type="project" value="UniProtKB-UniRule"/>
</dbReference>
<comment type="function">
    <text evidence="9">Catalyzes the phosphorylation of ribose at O-5 in a reaction requiring ATP and magnesium. The resulting D-ribose-5-phosphate can then be used either for sythesis of nucleotides, histidine, and tryptophan, or as a component of the pentose phosphate pathway.</text>
</comment>
<comment type="cofactor">
    <cofactor evidence="9">
        <name>Mg(2+)</name>
        <dbReference type="ChEBI" id="CHEBI:18420"/>
    </cofactor>
    <text evidence="9">Requires a divalent cation, most likely magnesium in vivo, as an electrophilic catalyst to aid phosphoryl group transfer. It is the chelate of the metal and the nucleotide that is the actual substrate.</text>
</comment>
<dbReference type="UniPathway" id="UPA00916">
    <property type="reaction ID" value="UER00889"/>
</dbReference>
<feature type="active site" description="Proton acceptor" evidence="9">
    <location>
        <position position="268"/>
    </location>
</feature>
<comment type="caution">
    <text evidence="9">Lacks conserved residue(s) required for the propagation of feature annotation.</text>
</comment>
<feature type="binding site" evidence="9">
    <location>
        <position position="264"/>
    </location>
    <ligand>
        <name>K(+)</name>
        <dbReference type="ChEBI" id="CHEBI:29103"/>
    </ligand>
</feature>
<evidence type="ECO:0000313" key="11">
    <source>
        <dbReference type="EMBL" id="GEO17846.1"/>
    </source>
</evidence>
<organism evidence="11 12">
    <name type="scientific">Microvirga aerophila</name>
    <dbReference type="NCBI Taxonomy" id="670291"/>
    <lineage>
        <taxon>Bacteria</taxon>
        <taxon>Pseudomonadati</taxon>
        <taxon>Pseudomonadota</taxon>
        <taxon>Alphaproteobacteria</taxon>
        <taxon>Hyphomicrobiales</taxon>
        <taxon>Methylobacteriaceae</taxon>
        <taxon>Microvirga</taxon>
    </lineage>
</organism>
<feature type="binding site" evidence="9">
    <location>
        <position position="262"/>
    </location>
    <ligand>
        <name>K(+)</name>
        <dbReference type="ChEBI" id="CHEBI:29103"/>
    </ligand>
</feature>
<comment type="subunit">
    <text evidence="9">Homodimer.</text>
</comment>
<gene>
    <name evidence="11" type="primary">rbsK_2</name>
    <name evidence="9" type="synonym">rbsK</name>
    <name evidence="11" type="ORF">MAE02_55420</name>
</gene>
<feature type="binding site" evidence="9">
    <location>
        <position position="303"/>
    </location>
    <ligand>
        <name>K(+)</name>
        <dbReference type="ChEBI" id="CHEBI:29103"/>
    </ligand>
</feature>
<comment type="similarity">
    <text evidence="9">Belongs to the carbohydrate kinase PfkB family. Ribokinase subfamily.</text>
</comment>
<dbReference type="Pfam" id="PF00294">
    <property type="entry name" value="PfkB"/>
    <property type="match status" value="1"/>
</dbReference>
<feature type="binding site" evidence="9">
    <location>
        <position position="298"/>
    </location>
    <ligand>
        <name>K(+)</name>
        <dbReference type="ChEBI" id="CHEBI:29103"/>
    </ligand>
</feature>
<dbReference type="GO" id="GO:0019303">
    <property type="term" value="P:D-ribose catabolic process"/>
    <property type="evidence" value="ECO:0007669"/>
    <property type="project" value="UniProtKB-UniRule"/>
</dbReference>
<dbReference type="EMBL" id="BJYU01000130">
    <property type="protein sequence ID" value="GEO17846.1"/>
    <property type="molecule type" value="Genomic_DNA"/>
</dbReference>
<evidence type="ECO:0000256" key="1">
    <source>
        <dbReference type="ARBA" id="ARBA00022679"/>
    </source>
</evidence>
<comment type="catalytic activity">
    <reaction evidence="9">
        <text>D-ribose + ATP = D-ribose 5-phosphate + ADP + H(+)</text>
        <dbReference type="Rhea" id="RHEA:13697"/>
        <dbReference type="ChEBI" id="CHEBI:15378"/>
        <dbReference type="ChEBI" id="CHEBI:30616"/>
        <dbReference type="ChEBI" id="CHEBI:47013"/>
        <dbReference type="ChEBI" id="CHEBI:78346"/>
        <dbReference type="ChEBI" id="CHEBI:456216"/>
        <dbReference type="EC" id="2.7.1.15"/>
    </reaction>
</comment>
<accession>A0A512C0V8</accession>
<dbReference type="PANTHER" id="PTHR10584">
    <property type="entry name" value="SUGAR KINASE"/>
    <property type="match status" value="1"/>
</dbReference>
<feature type="binding site" evidence="9">
    <location>
        <position position="268"/>
    </location>
    <ligand>
        <name>substrate</name>
    </ligand>
</feature>
<feature type="binding site" evidence="9">
    <location>
        <begin position="267"/>
        <end position="268"/>
    </location>
    <ligand>
        <name>ATP</name>
        <dbReference type="ChEBI" id="CHEBI:30616"/>
    </ligand>
</feature>
<dbReference type="EC" id="2.7.1.15" evidence="9"/>
<dbReference type="GO" id="GO:0005524">
    <property type="term" value="F:ATP binding"/>
    <property type="evidence" value="ECO:0007669"/>
    <property type="project" value="UniProtKB-UniRule"/>
</dbReference>
<dbReference type="GO" id="GO:0005829">
    <property type="term" value="C:cytosol"/>
    <property type="evidence" value="ECO:0007669"/>
    <property type="project" value="TreeGrafter"/>
</dbReference>
<dbReference type="InterPro" id="IPR011877">
    <property type="entry name" value="Ribokinase"/>
</dbReference>
<name>A0A512C0V8_9HYPH</name>
<evidence type="ECO:0000256" key="8">
    <source>
        <dbReference type="ARBA" id="ARBA00023277"/>
    </source>
</evidence>
<keyword evidence="7 9" id="KW-0630">Potassium</keyword>
<dbReference type="InterPro" id="IPR002139">
    <property type="entry name" value="Ribo/fructo_kinase"/>
</dbReference>
<sequence length="318" mass="33069">MPKAEAGPGKEARDMILVFGSINIDLVARVTSIPLPGETVLSPGYETLFGGKGANQAIAAARVSLPNRVAIAACVGDDVFGRSARDNLICNGVVADFVANSTEPTGCAFITVDERGENAITVASGANASLTEARVLGFEVSDSTVAVLQMEVPFQASLRVAQRVRATGGRVIWNLAPAPPQFPARDLSNLIDATDIFIVNELEAIAAARILGCETADFQIAGAYLAESGCICIVTAGARGAFAFHPDRRCETVEVKPIQPVDTTGAGDTFVGILANGINEALPFRTALERACRGASLACLAHGAQAGMPTREQLTRAS</sequence>
<evidence type="ECO:0000256" key="6">
    <source>
        <dbReference type="ARBA" id="ARBA00022842"/>
    </source>
</evidence>
<feature type="binding site" evidence="9">
    <location>
        <position position="200"/>
    </location>
    <ligand>
        <name>ATP</name>
        <dbReference type="ChEBI" id="CHEBI:30616"/>
    </ligand>
</feature>
<keyword evidence="4 9" id="KW-0418">Kinase</keyword>
<keyword evidence="9" id="KW-0963">Cytoplasm</keyword>
<comment type="subcellular location">
    <subcellularLocation>
        <location evidence="9">Cytoplasm</location>
    </subcellularLocation>
</comment>
<keyword evidence="6 9" id="KW-0460">Magnesium</keyword>
<proteinExistence type="inferred from homology"/>
<evidence type="ECO:0000256" key="3">
    <source>
        <dbReference type="ARBA" id="ARBA00022741"/>
    </source>
</evidence>
<evidence type="ECO:0000256" key="9">
    <source>
        <dbReference type="HAMAP-Rule" id="MF_01987"/>
    </source>
</evidence>
<feature type="binding site" evidence="9">
    <location>
        <position position="301"/>
    </location>
    <ligand>
        <name>K(+)</name>
        <dbReference type="ChEBI" id="CHEBI:29103"/>
    </ligand>
</feature>
<evidence type="ECO:0000259" key="10">
    <source>
        <dbReference type="Pfam" id="PF00294"/>
    </source>
</evidence>
<keyword evidence="2 9" id="KW-0479">Metal-binding</keyword>
<evidence type="ECO:0000256" key="5">
    <source>
        <dbReference type="ARBA" id="ARBA00022840"/>
    </source>
</evidence>
<comment type="activity regulation">
    <text evidence="9">Activated by a monovalent cation that binds near, but not in, the active site. The most likely occupant of the site in vivo is potassium. Ion binding induces a conformational change that may alter substrate affinity.</text>
</comment>